<evidence type="ECO:0000313" key="1">
    <source>
        <dbReference type="EMBL" id="RDY01775.1"/>
    </source>
</evidence>
<keyword evidence="2" id="KW-1185">Reference proteome</keyword>
<evidence type="ECO:0000313" key="2">
    <source>
        <dbReference type="Proteomes" id="UP000257109"/>
    </source>
</evidence>
<proteinExistence type="predicted"/>
<gene>
    <name evidence="1" type="ORF">CR513_14860</name>
</gene>
<reference evidence="1" key="1">
    <citation type="submission" date="2018-05" db="EMBL/GenBank/DDBJ databases">
        <title>Draft genome of Mucuna pruriens seed.</title>
        <authorList>
            <person name="Nnadi N.E."/>
            <person name="Vos R."/>
            <person name="Hasami M.H."/>
            <person name="Devisetty U.K."/>
            <person name="Aguiy J.C."/>
        </authorList>
    </citation>
    <scope>NUCLEOTIDE SEQUENCE [LARGE SCALE GENOMIC DNA]</scope>
    <source>
        <strain evidence="1">JCA_2017</strain>
    </source>
</reference>
<name>A0A371HG74_MUCPR</name>
<accession>A0A371HG74</accession>
<feature type="non-terminal residue" evidence="1">
    <location>
        <position position="1"/>
    </location>
</feature>
<dbReference type="AlphaFoldDB" id="A0A371HG74"/>
<sequence length="112" mass="13422">MDAHNTFLHCDLDEEVYIQLPLEFSAIDKTKVCKLNKFTWFYMEDLRTLKYFLRIEVAHGPKENFLCQLKYCAFYIVSKISLLSKANDISHRVELSIDNDKMRNQKTFEQYQ</sequence>
<dbReference type="Proteomes" id="UP000257109">
    <property type="component" value="Unassembled WGS sequence"/>
</dbReference>
<comment type="caution">
    <text evidence="1">The sequence shown here is derived from an EMBL/GenBank/DDBJ whole genome shotgun (WGS) entry which is preliminary data.</text>
</comment>
<protein>
    <recommendedName>
        <fullName evidence="3">Reverse transcriptase Ty1/copia-type domain-containing protein</fullName>
    </recommendedName>
</protein>
<evidence type="ECO:0008006" key="3">
    <source>
        <dbReference type="Google" id="ProtNLM"/>
    </source>
</evidence>
<dbReference type="EMBL" id="QJKJ01002688">
    <property type="protein sequence ID" value="RDY01775.1"/>
    <property type="molecule type" value="Genomic_DNA"/>
</dbReference>
<organism evidence="1 2">
    <name type="scientific">Mucuna pruriens</name>
    <name type="common">Velvet bean</name>
    <name type="synonym">Dolichos pruriens</name>
    <dbReference type="NCBI Taxonomy" id="157652"/>
    <lineage>
        <taxon>Eukaryota</taxon>
        <taxon>Viridiplantae</taxon>
        <taxon>Streptophyta</taxon>
        <taxon>Embryophyta</taxon>
        <taxon>Tracheophyta</taxon>
        <taxon>Spermatophyta</taxon>
        <taxon>Magnoliopsida</taxon>
        <taxon>eudicotyledons</taxon>
        <taxon>Gunneridae</taxon>
        <taxon>Pentapetalae</taxon>
        <taxon>rosids</taxon>
        <taxon>fabids</taxon>
        <taxon>Fabales</taxon>
        <taxon>Fabaceae</taxon>
        <taxon>Papilionoideae</taxon>
        <taxon>50 kb inversion clade</taxon>
        <taxon>NPAAA clade</taxon>
        <taxon>indigoferoid/millettioid clade</taxon>
        <taxon>Phaseoleae</taxon>
        <taxon>Mucuna</taxon>
    </lineage>
</organism>